<feature type="binding site" evidence="8">
    <location>
        <begin position="268"/>
        <end position="277"/>
    </location>
    <ligand>
        <name>ATP</name>
        <dbReference type="ChEBI" id="CHEBI:30616"/>
    </ligand>
</feature>
<dbReference type="eggNOG" id="KOG3974">
    <property type="taxonomic scope" value="Eukaryota"/>
</dbReference>
<keyword evidence="5 8" id="KW-0520">NAD</keyword>
<dbReference type="AlphaFoldDB" id="A0A0L0TAZ0"/>
<dbReference type="PANTHER" id="PTHR12592:SF0">
    <property type="entry name" value="ATP-DEPENDENT (S)-NAD(P)H-HYDRATE DEHYDRATASE"/>
    <property type="match status" value="1"/>
</dbReference>
<dbReference type="STRING" id="578462.A0A0L0TAZ0"/>
<comment type="catalytic activity">
    <reaction evidence="8">
        <text>(6S)-NADHX + ATP = ADP + phosphate + NADH + H(+)</text>
        <dbReference type="Rhea" id="RHEA:19017"/>
        <dbReference type="ChEBI" id="CHEBI:15378"/>
        <dbReference type="ChEBI" id="CHEBI:30616"/>
        <dbReference type="ChEBI" id="CHEBI:43474"/>
        <dbReference type="ChEBI" id="CHEBI:57945"/>
        <dbReference type="ChEBI" id="CHEBI:64074"/>
        <dbReference type="ChEBI" id="CHEBI:456216"/>
        <dbReference type="EC" id="4.2.1.93"/>
    </reaction>
</comment>
<keyword evidence="11" id="KW-1185">Reference proteome</keyword>
<evidence type="ECO:0000256" key="6">
    <source>
        <dbReference type="ARBA" id="ARBA00023239"/>
    </source>
</evidence>
<gene>
    <name evidence="10" type="ORF">AMAG_16314</name>
</gene>
<keyword evidence="3 8" id="KW-0067">ATP-binding</keyword>
<evidence type="ECO:0000256" key="5">
    <source>
        <dbReference type="ARBA" id="ARBA00023027"/>
    </source>
</evidence>
<dbReference type="GO" id="GO:0005524">
    <property type="term" value="F:ATP binding"/>
    <property type="evidence" value="ECO:0007669"/>
    <property type="project" value="UniProtKB-KW"/>
</dbReference>
<evidence type="ECO:0000313" key="10">
    <source>
        <dbReference type="EMBL" id="KNE71885.1"/>
    </source>
</evidence>
<keyword evidence="1 8" id="KW-0597">Phosphoprotein</keyword>
<dbReference type="GO" id="GO:0046496">
    <property type="term" value="P:nicotinamide nucleotide metabolic process"/>
    <property type="evidence" value="ECO:0007669"/>
    <property type="project" value="UniProtKB-UniRule"/>
</dbReference>
<proteinExistence type="inferred from homology"/>
<dbReference type="PANTHER" id="PTHR12592">
    <property type="entry name" value="ATP-DEPENDENT (S)-NAD(P)H-HYDRATE DEHYDRATASE FAMILY MEMBER"/>
    <property type="match status" value="1"/>
</dbReference>
<dbReference type="NCBIfam" id="TIGR00196">
    <property type="entry name" value="yjeF_cterm"/>
    <property type="match status" value="1"/>
</dbReference>
<dbReference type="Gene3D" id="3.40.1190.20">
    <property type="match status" value="1"/>
</dbReference>
<dbReference type="GO" id="GO:0110051">
    <property type="term" value="P:metabolite repair"/>
    <property type="evidence" value="ECO:0007669"/>
    <property type="project" value="TreeGrafter"/>
</dbReference>
<evidence type="ECO:0000256" key="8">
    <source>
        <dbReference type="HAMAP-Rule" id="MF_03157"/>
    </source>
</evidence>
<dbReference type="InterPro" id="IPR017953">
    <property type="entry name" value="Carbohydrate_kinase_pred_CS"/>
</dbReference>
<evidence type="ECO:0000313" key="11">
    <source>
        <dbReference type="Proteomes" id="UP000054350"/>
    </source>
</evidence>
<evidence type="ECO:0000256" key="1">
    <source>
        <dbReference type="ARBA" id="ARBA00022553"/>
    </source>
</evidence>
<feature type="domain" description="YjeF C-terminal" evidence="9">
    <location>
        <begin position="49"/>
        <end position="350"/>
    </location>
</feature>
<reference evidence="10 11" key="1">
    <citation type="submission" date="2009-11" db="EMBL/GenBank/DDBJ databases">
        <title>Annotation of Allomyces macrogynus ATCC 38327.</title>
        <authorList>
            <consortium name="The Broad Institute Genome Sequencing Platform"/>
            <person name="Russ C."/>
            <person name="Cuomo C."/>
            <person name="Burger G."/>
            <person name="Gray M.W."/>
            <person name="Holland P.W.H."/>
            <person name="King N."/>
            <person name="Lang F.B.F."/>
            <person name="Roger A.J."/>
            <person name="Ruiz-Trillo I."/>
            <person name="Young S.K."/>
            <person name="Zeng Q."/>
            <person name="Gargeya S."/>
            <person name="Fitzgerald M."/>
            <person name="Haas B."/>
            <person name="Abouelleil A."/>
            <person name="Alvarado L."/>
            <person name="Arachchi H.M."/>
            <person name="Berlin A."/>
            <person name="Chapman S.B."/>
            <person name="Gearin G."/>
            <person name="Goldberg J."/>
            <person name="Griggs A."/>
            <person name="Gujja S."/>
            <person name="Hansen M."/>
            <person name="Heiman D."/>
            <person name="Howarth C."/>
            <person name="Larimer J."/>
            <person name="Lui A."/>
            <person name="MacDonald P.J.P."/>
            <person name="McCowen C."/>
            <person name="Montmayeur A."/>
            <person name="Murphy C."/>
            <person name="Neiman D."/>
            <person name="Pearson M."/>
            <person name="Priest M."/>
            <person name="Roberts A."/>
            <person name="Saif S."/>
            <person name="Shea T."/>
            <person name="Sisk P."/>
            <person name="Stolte C."/>
            <person name="Sykes S."/>
            <person name="Wortman J."/>
            <person name="Nusbaum C."/>
            <person name="Birren B."/>
        </authorList>
    </citation>
    <scope>NUCLEOTIDE SEQUENCE [LARGE SCALE GENOMIC DNA]</scope>
    <source>
        <strain evidence="10 11">ATCC 38327</strain>
    </source>
</reference>
<feature type="binding site" evidence="8">
    <location>
        <position position="160"/>
    </location>
    <ligand>
        <name>(6S)-NADPHX</name>
        <dbReference type="ChEBI" id="CHEBI:64076"/>
    </ligand>
</feature>
<comment type="subcellular location">
    <subcellularLocation>
        <location evidence="8">Cytoplasm</location>
    </subcellularLocation>
</comment>
<dbReference type="GO" id="GO:0047453">
    <property type="term" value="F:ATP-dependent NAD(P)H-hydrate dehydratase activity"/>
    <property type="evidence" value="ECO:0007669"/>
    <property type="project" value="UniProtKB-UniRule"/>
</dbReference>
<dbReference type="SUPFAM" id="SSF53613">
    <property type="entry name" value="Ribokinase-like"/>
    <property type="match status" value="1"/>
</dbReference>
<dbReference type="HAMAP" id="MF_01965">
    <property type="entry name" value="NADHX_dehydratase"/>
    <property type="match status" value="1"/>
</dbReference>
<comment type="function">
    <text evidence="8">Catalyzes the dehydration of the S-form of NAD(P)HX at the expense of ATP, which is converted to ADP. Together with NAD(P)HX epimerase, which catalyzes the epimerization of the S- and R-forms, the enzyme allows the repair of both epimers of NAD(P)HX, a damaged form of NAD(P)H that is a result of enzymatic or heat-dependent hydration.</text>
</comment>
<reference evidence="11" key="2">
    <citation type="submission" date="2009-11" db="EMBL/GenBank/DDBJ databases">
        <title>The Genome Sequence of Allomyces macrogynus strain ATCC 38327.</title>
        <authorList>
            <consortium name="The Broad Institute Genome Sequencing Platform"/>
            <person name="Russ C."/>
            <person name="Cuomo C."/>
            <person name="Shea T."/>
            <person name="Young S.K."/>
            <person name="Zeng Q."/>
            <person name="Koehrsen M."/>
            <person name="Haas B."/>
            <person name="Borodovsky M."/>
            <person name="Guigo R."/>
            <person name="Alvarado L."/>
            <person name="Berlin A."/>
            <person name="Borenstein D."/>
            <person name="Chen Z."/>
            <person name="Engels R."/>
            <person name="Freedman E."/>
            <person name="Gellesch M."/>
            <person name="Goldberg J."/>
            <person name="Griggs A."/>
            <person name="Gujja S."/>
            <person name="Heiman D."/>
            <person name="Hepburn T."/>
            <person name="Howarth C."/>
            <person name="Jen D."/>
            <person name="Larson L."/>
            <person name="Lewis B."/>
            <person name="Mehta T."/>
            <person name="Park D."/>
            <person name="Pearson M."/>
            <person name="Roberts A."/>
            <person name="Saif S."/>
            <person name="Shenoy N."/>
            <person name="Sisk P."/>
            <person name="Stolte C."/>
            <person name="Sykes S."/>
            <person name="Walk T."/>
            <person name="White J."/>
            <person name="Yandava C."/>
            <person name="Burger G."/>
            <person name="Gray M.W."/>
            <person name="Holland P.W.H."/>
            <person name="King N."/>
            <person name="Lang F.B.F."/>
            <person name="Roger A.J."/>
            <person name="Ruiz-Trillo I."/>
            <person name="Lander E."/>
            <person name="Nusbaum C."/>
        </authorList>
    </citation>
    <scope>NUCLEOTIDE SEQUENCE [LARGE SCALE GENOMIC DNA]</scope>
    <source>
        <strain evidence="11">ATCC 38327</strain>
    </source>
</reference>
<dbReference type="EC" id="4.2.1.93" evidence="8"/>
<comment type="catalytic activity">
    <reaction evidence="7 8">
        <text>(6S)-NADPHX + ATP = ADP + phosphate + NADPH + H(+)</text>
        <dbReference type="Rhea" id="RHEA:32231"/>
        <dbReference type="ChEBI" id="CHEBI:15378"/>
        <dbReference type="ChEBI" id="CHEBI:30616"/>
        <dbReference type="ChEBI" id="CHEBI:43474"/>
        <dbReference type="ChEBI" id="CHEBI:57783"/>
        <dbReference type="ChEBI" id="CHEBI:64076"/>
        <dbReference type="ChEBI" id="CHEBI:456216"/>
        <dbReference type="EC" id="4.2.1.93"/>
    </reaction>
</comment>
<comment type="cofactor">
    <cofactor evidence="8">
        <name>Mg(2+)</name>
        <dbReference type="ChEBI" id="CHEBI:18420"/>
    </cofactor>
</comment>
<protein>
    <recommendedName>
        <fullName evidence="8">ATP-dependent (S)-NAD(P)H-hydrate dehydratase</fullName>
        <ecNumber evidence="8">4.2.1.93</ecNumber>
    </recommendedName>
    <alternativeName>
        <fullName evidence="8">ATP-dependent NAD(P)HX dehydratase</fullName>
    </alternativeName>
</protein>
<organism evidence="10 11">
    <name type="scientific">Allomyces macrogynus (strain ATCC 38327)</name>
    <name type="common">Allomyces javanicus var. macrogynus</name>
    <dbReference type="NCBI Taxonomy" id="578462"/>
    <lineage>
        <taxon>Eukaryota</taxon>
        <taxon>Fungi</taxon>
        <taxon>Fungi incertae sedis</taxon>
        <taxon>Blastocladiomycota</taxon>
        <taxon>Blastocladiomycetes</taxon>
        <taxon>Blastocladiales</taxon>
        <taxon>Blastocladiaceae</taxon>
        <taxon>Allomyces</taxon>
    </lineage>
</organism>
<dbReference type="OrthoDB" id="8110916at2759"/>
<dbReference type="InterPro" id="IPR000631">
    <property type="entry name" value="CARKD"/>
</dbReference>
<dbReference type="OMA" id="IMNSIPH"/>
<feature type="binding site" evidence="8">
    <location>
        <begin position="213"/>
        <end position="219"/>
    </location>
    <ligand>
        <name>(6S)-NADPHX</name>
        <dbReference type="ChEBI" id="CHEBI:64076"/>
    </ligand>
</feature>
<dbReference type="GO" id="GO:0005737">
    <property type="term" value="C:cytoplasm"/>
    <property type="evidence" value="ECO:0007669"/>
    <property type="project" value="UniProtKB-SubCell"/>
</dbReference>
<evidence type="ECO:0000256" key="3">
    <source>
        <dbReference type="ARBA" id="ARBA00022840"/>
    </source>
</evidence>
<dbReference type="InterPro" id="IPR029056">
    <property type="entry name" value="Ribokinase-like"/>
</dbReference>
<dbReference type="Proteomes" id="UP000054350">
    <property type="component" value="Unassembled WGS sequence"/>
</dbReference>
<dbReference type="FunFam" id="3.40.1190.20:FF:000023">
    <property type="entry name" value="ATP-dependent (S)-NAD(P)H-hydrate dehydratase"/>
    <property type="match status" value="1"/>
</dbReference>
<evidence type="ECO:0000259" key="9">
    <source>
        <dbReference type="PROSITE" id="PS51383"/>
    </source>
</evidence>
<dbReference type="CDD" id="cd01171">
    <property type="entry name" value="YXKO-related"/>
    <property type="match status" value="1"/>
</dbReference>
<keyword evidence="6 8" id="KW-0456">Lyase</keyword>
<sequence length="354" mass="37848">MHRVTLVSRHLFPAATGAASTTFRHVSIRPASSRTMTSSTPAAAKDDALRVFRDMIVPRLDPAMHKGQCGRVAVIGGCEEYTGAPFFSAMASLKLGVDLSHVICDANAGTVIKSYSPELIVHPYLRTEDSVTQRPTSTPDIIHRVASQLDRFHAIVVGPGLGRDPLILNLVSLLLPEIRARFLPLVLDADALHLVATRPDLVRGYTRAVLTPNVVEYARLCRALELDPSEATPHEVGEALGGVTVVRKGAADAVARPGAESVVVDDQGGLRRFGGQGDVLTGAMAAFLAWNELAIKAHDGEDRRDRWTIAACVAACAVTRTASRIAFEEHGRGTTTGDVLAVLPRAFSEVVGEM</sequence>
<feature type="binding site" evidence="8">
    <location>
        <position position="278"/>
    </location>
    <ligand>
        <name>(6S)-NADPHX</name>
        <dbReference type="ChEBI" id="CHEBI:64076"/>
    </ligand>
</feature>
<evidence type="ECO:0000256" key="2">
    <source>
        <dbReference type="ARBA" id="ARBA00022741"/>
    </source>
</evidence>
<feature type="binding site" evidence="8">
    <location>
        <begin position="248"/>
        <end position="252"/>
    </location>
    <ligand>
        <name>ATP</name>
        <dbReference type="ChEBI" id="CHEBI:30616"/>
    </ligand>
</feature>
<dbReference type="EMBL" id="GG745375">
    <property type="protein sequence ID" value="KNE71885.1"/>
    <property type="molecule type" value="Genomic_DNA"/>
</dbReference>
<evidence type="ECO:0000256" key="7">
    <source>
        <dbReference type="ARBA" id="ARBA00047472"/>
    </source>
</evidence>
<name>A0A0L0TAZ0_ALLM3</name>
<keyword evidence="8" id="KW-0963">Cytoplasm</keyword>
<dbReference type="Pfam" id="PF01256">
    <property type="entry name" value="Carb_kinase"/>
    <property type="match status" value="1"/>
</dbReference>
<dbReference type="PROSITE" id="PS01049">
    <property type="entry name" value="YJEF_C_1"/>
    <property type="match status" value="1"/>
</dbReference>
<dbReference type="PROSITE" id="PS51383">
    <property type="entry name" value="YJEF_C_3"/>
    <property type="match status" value="1"/>
</dbReference>
<evidence type="ECO:0000256" key="4">
    <source>
        <dbReference type="ARBA" id="ARBA00022857"/>
    </source>
</evidence>
<dbReference type="VEuPathDB" id="FungiDB:AMAG_16314"/>
<keyword evidence="2 8" id="KW-0547">Nucleotide-binding</keyword>
<dbReference type="PROSITE" id="PS01050">
    <property type="entry name" value="YJEF_C_2"/>
    <property type="match status" value="1"/>
</dbReference>
<comment type="similarity">
    <text evidence="8">Belongs to the NnrD/CARKD family.</text>
</comment>
<keyword evidence="4" id="KW-0521">NADP</keyword>
<accession>A0A0L0TAZ0</accession>